<feature type="transmembrane region" description="Helical" evidence="5">
    <location>
        <begin position="236"/>
        <end position="263"/>
    </location>
</feature>
<keyword evidence="4 5" id="KW-0472">Membrane</keyword>
<evidence type="ECO:0000256" key="3">
    <source>
        <dbReference type="ARBA" id="ARBA00022989"/>
    </source>
</evidence>
<evidence type="ECO:0000313" key="6">
    <source>
        <dbReference type="EMBL" id="HCO25778.1"/>
    </source>
</evidence>
<evidence type="ECO:0000256" key="2">
    <source>
        <dbReference type="ARBA" id="ARBA00022692"/>
    </source>
</evidence>
<keyword evidence="2 5" id="KW-0812">Transmembrane</keyword>
<dbReference type="Proteomes" id="UP000263642">
    <property type="component" value="Unassembled WGS sequence"/>
</dbReference>
<accession>A0A3D3RCE6</accession>
<sequence>MDQFQLEEGTGFVKQQLFRLIQIPFTLWVLLFAVSGYYFPWLYDWNHGGWEPRQAIVPLVQVIMFGMGVSLSFADFRRVLKMPRAVLIGVICQFSIMPFLAWIFVVLFQLPTEIAAGLILIGSCPGGVTSNVIAYIARANVPLSVTMTACSTMLSPFLTPLLMEFWAGQYVPIPVLPMMRSILFMVLLPVLLGLFVNQFAPRFVNRLGKILPGIAMFSICLIIAITIALARQELAAVGLALFAAALCQNAAGYTLGYGAAWCLKLSHRDCRTVAFEVGIQNGGMATGLAVNVLKNPVIALGSAVFGPWSAVTSSLLASYWKRCHQSELDLDLQQNGLETPVFNNPSEDCSAP</sequence>
<dbReference type="PANTHER" id="PTHR10361:SF28">
    <property type="entry name" value="P3 PROTEIN-RELATED"/>
    <property type="match status" value="1"/>
</dbReference>
<evidence type="ECO:0000256" key="4">
    <source>
        <dbReference type="ARBA" id="ARBA00023136"/>
    </source>
</evidence>
<comment type="caution">
    <text evidence="6">The sequence shown here is derived from an EMBL/GenBank/DDBJ whole genome shotgun (WGS) entry which is preliminary data.</text>
</comment>
<dbReference type="InterPro" id="IPR038770">
    <property type="entry name" value="Na+/solute_symporter_sf"/>
</dbReference>
<feature type="transmembrane region" description="Helical" evidence="5">
    <location>
        <begin position="55"/>
        <end position="74"/>
    </location>
</feature>
<organism evidence="6 7">
    <name type="scientific">Gimesia maris</name>
    <dbReference type="NCBI Taxonomy" id="122"/>
    <lineage>
        <taxon>Bacteria</taxon>
        <taxon>Pseudomonadati</taxon>
        <taxon>Planctomycetota</taxon>
        <taxon>Planctomycetia</taxon>
        <taxon>Planctomycetales</taxon>
        <taxon>Planctomycetaceae</taxon>
        <taxon>Gimesia</taxon>
    </lineage>
</organism>
<proteinExistence type="predicted"/>
<dbReference type="InterPro" id="IPR002657">
    <property type="entry name" value="BilAc:Na_symport/Acr3"/>
</dbReference>
<name>A0A3D3RCE6_9PLAN</name>
<feature type="transmembrane region" description="Helical" evidence="5">
    <location>
        <begin position="20"/>
        <end position="43"/>
    </location>
</feature>
<evidence type="ECO:0000256" key="5">
    <source>
        <dbReference type="SAM" id="Phobius"/>
    </source>
</evidence>
<feature type="transmembrane region" description="Helical" evidence="5">
    <location>
        <begin position="211"/>
        <end position="230"/>
    </location>
</feature>
<dbReference type="GO" id="GO:0016020">
    <property type="term" value="C:membrane"/>
    <property type="evidence" value="ECO:0007669"/>
    <property type="project" value="UniProtKB-SubCell"/>
</dbReference>
<evidence type="ECO:0000313" key="7">
    <source>
        <dbReference type="Proteomes" id="UP000263642"/>
    </source>
</evidence>
<feature type="transmembrane region" description="Helical" evidence="5">
    <location>
        <begin position="114"/>
        <end position="136"/>
    </location>
</feature>
<dbReference type="AlphaFoldDB" id="A0A3D3RCE6"/>
<dbReference type="Pfam" id="PF01758">
    <property type="entry name" value="SBF"/>
    <property type="match status" value="1"/>
</dbReference>
<dbReference type="PANTHER" id="PTHR10361">
    <property type="entry name" value="SODIUM-BILE ACID COTRANSPORTER"/>
    <property type="match status" value="1"/>
</dbReference>
<dbReference type="Gene3D" id="1.20.1530.20">
    <property type="match status" value="1"/>
</dbReference>
<comment type="subcellular location">
    <subcellularLocation>
        <location evidence="1">Membrane</location>
        <topology evidence="1">Multi-pass membrane protein</topology>
    </subcellularLocation>
</comment>
<evidence type="ECO:0000256" key="1">
    <source>
        <dbReference type="ARBA" id="ARBA00004141"/>
    </source>
</evidence>
<feature type="transmembrane region" description="Helical" evidence="5">
    <location>
        <begin position="182"/>
        <end position="199"/>
    </location>
</feature>
<reference evidence="6 7" key="1">
    <citation type="journal article" date="2018" name="Nat. Biotechnol.">
        <title>A standardized bacterial taxonomy based on genome phylogeny substantially revises the tree of life.</title>
        <authorList>
            <person name="Parks D.H."/>
            <person name="Chuvochina M."/>
            <person name="Waite D.W."/>
            <person name="Rinke C."/>
            <person name="Skarshewski A."/>
            <person name="Chaumeil P.A."/>
            <person name="Hugenholtz P."/>
        </authorList>
    </citation>
    <scope>NUCLEOTIDE SEQUENCE [LARGE SCALE GENOMIC DNA]</scope>
    <source>
        <strain evidence="6">UBA9375</strain>
    </source>
</reference>
<gene>
    <name evidence="6" type="ORF">DIT97_23160</name>
</gene>
<keyword evidence="3 5" id="KW-1133">Transmembrane helix</keyword>
<dbReference type="EMBL" id="DQAY01000138">
    <property type="protein sequence ID" value="HCO25778.1"/>
    <property type="molecule type" value="Genomic_DNA"/>
</dbReference>
<feature type="transmembrane region" description="Helical" evidence="5">
    <location>
        <begin position="143"/>
        <end position="162"/>
    </location>
</feature>
<protein>
    <submittedName>
        <fullName evidence="6">Bile acid:sodium symporter</fullName>
    </submittedName>
</protein>
<feature type="transmembrane region" description="Helical" evidence="5">
    <location>
        <begin position="86"/>
        <end position="108"/>
    </location>
</feature>
<dbReference type="InterPro" id="IPR004710">
    <property type="entry name" value="Bilac:Na_transpt"/>
</dbReference>